<evidence type="ECO:0000256" key="5">
    <source>
        <dbReference type="ARBA" id="ARBA00022833"/>
    </source>
</evidence>
<dbReference type="PROSITE" id="PS51867">
    <property type="entry name" value="ZF_RING_GID"/>
    <property type="match status" value="1"/>
</dbReference>
<dbReference type="SMART" id="SM00757">
    <property type="entry name" value="CRA"/>
    <property type="match status" value="1"/>
</dbReference>
<evidence type="ECO:0000256" key="1">
    <source>
        <dbReference type="ARBA" id="ARBA00004496"/>
    </source>
</evidence>
<feature type="zinc finger region" description="RING-Gid-type" evidence="7">
    <location>
        <begin position="330"/>
        <end position="373"/>
    </location>
</feature>
<sequence>MELSSMRDSFERAAKRQKLSSSKSQDLIDQVIHEIEQVLTNITPDNDSVSAISIKTLLTDLRSKLLVAGPLKYLEEMIQPELNSNFSKHQKLLDKTLHPDISKACRKVNFDPHIINQTIITHFCRQNLFNIVDSLITEANEPEDISLRARFQELHQMLDAVKRCRDLEPALRWASSNRETLKKIGSDIELKIHKLQFVQFSQTQTWADAIRYAKIYLSPFASHHMKDIQKLMCSLLWAGNLDRSPYADLVDPARWAEVADEITRLFFDLERQPMRDPLGLVLKAGGEGLPTLLKLANVMAGRKQEWEEMKQLPVPVELGKEFQFHSVFVCPVSREQACEENPAMILPCGHVVCRESLNKLSRGSSHGFKCPYCPRDSWYSQCMEIFF</sequence>
<dbReference type="InterPro" id="IPR044063">
    <property type="entry name" value="ZF_RING_GID"/>
</dbReference>
<evidence type="ECO:0000259" key="10">
    <source>
        <dbReference type="PROSITE" id="PS51867"/>
    </source>
</evidence>
<dbReference type="InterPro" id="IPR001841">
    <property type="entry name" value="Znf_RING"/>
</dbReference>
<evidence type="ECO:0000259" key="8">
    <source>
        <dbReference type="PROSITE" id="PS50089"/>
    </source>
</evidence>
<feature type="domain" description="CTLH" evidence="9">
    <location>
        <begin position="163"/>
        <end position="208"/>
    </location>
</feature>
<feature type="domain" description="RING-type" evidence="8">
    <location>
        <begin position="330"/>
        <end position="373"/>
    </location>
</feature>
<feature type="domain" description="RING-Gid-type" evidence="10">
    <location>
        <begin position="330"/>
        <end position="373"/>
    </location>
</feature>
<protein>
    <submittedName>
        <fullName evidence="11">Uncharacterized protein</fullName>
    </submittedName>
</protein>
<evidence type="ECO:0000256" key="3">
    <source>
        <dbReference type="ARBA" id="ARBA00022723"/>
    </source>
</evidence>
<comment type="caution">
    <text evidence="11">The sequence shown here is derived from an EMBL/GenBank/DDBJ whole genome shotgun (WGS) entry which is preliminary data.</text>
</comment>
<keyword evidence="4 6" id="KW-0863">Zinc-finger</keyword>
<dbReference type="InterPro" id="IPR013083">
    <property type="entry name" value="Znf_RING/FYVE/PHD"/>
</dbReference>
<dbReference type="CDD" id="cd16652">
    <property type="entry name" value="dRING_Rmd5p-like"/>
    <property type="match status" value="1"/>
</dbReference>
<gene>
    <name evidence="11" type="ORF">CASFOL_035941</name>
</gene>
<evidence type="ECO:0000259" key="9">
    <source>
        <dbReference type="PROSITE" id="PS50897"/>
    </source>
</evidence>
<keyword evidence="2" id="KW-0963">Cytoplasm</keyword>
<dbReference type="InterPro" id="IPR027370">
    <property type="entry name" value="Znf-RING_euk"/>
</dbReference>
<dbReference type="SUPFAM" id="SSF57850">
    <property type="entry name" value="RING/U-box"/>
    <property type="match status" value="1"/>
</dbReference>
<dbReference type="GO" id="GO:0008270">
    <property type="term" value="F:zinc ion binding"/>
    <property type="evidence" value="ECO:0007669"/>
    <property type="project" value="UniProtKB-KW"/>
</dbReference>
<reference evidence="12" key="1">
    <citation type="journal article" date="2024" name="IScience">
        <title>Strigolactones Initiate the Formation of Haustorium-like Structures in Castilleja.</title>
        <authorList>
            <person name="Buerger M."/>
            <person name="Peterson D."/>
            <person name="Chory J."/>
        </authorList>
    </citation>
    <scope>NUCLEOTIDE SEQUENCE [LARGE SCALE GENOMIC DNA]</scope>
</reference>
<keyword evidence="12" id="KW-1185">Reference proteome</keyword>
<evidence type="ECO:0000256" key="7">
    <source>
        <dbReference type="PROSITE-ProRule" id="PRU01215"/>
    </source>
</evidence>
<accession>A0ABD3BUQ7</accession>
<dbReference type="PANTHER" id="PTHR12170">
    <property type="entry name" value="MACROPHAGE ERYTHROBLAST ATTACHER-RELATED"/>
    <property type="match status" value="1"/>
</dbReference>
<dbReference type="FunFam" id="3.30.40.10:FF:000143">
    <property type="entry name" value="Regulator of gluconeogenesis Rmd5"/>
    <property type="match status" value="1"/>
</dbReference>
<proteinExistence type="predicted"/>
<dbReference type="GO" id="GO:0005737">
    <property type="term" value="C:cytoplasm"/>
    <property type="evidence" value="ECO:0007669"/>
    <property type="project" value="UniProtKB-SubCell"/>
</dbReference>
<evidence type="ECO:0000256" key="4">
    <source>
        <dbReference type="ARBA" id="ARBA00022771"/>
    </source>
</evidence>
<keyword evidence="5" id="KW-0862">Zinc</keyword>
<dbReference type="PROSITE" id="PS50089">
    <property type="entry name" value="ZF_RING_2"/>
    <property type="match status" value="1"/>
</dbReference>
<dbReference type="SMART" id="SM00184">
    <property type="entry name" value="RING"/>
    <property type="match status" value="1"/>
</dbReference>
<evidence type="ECO:0000256" key="6">
    <source>
        <dbReference type="PROSITE-ProRule" id="PRU00175"/>
    </source>
</evidence>
<dbReference type="InterPro" id="IPR024964">
    <property type="entry name" value="CTLH/CRA"/>
</dbReference>
<organism evidence="11 12">
    <name type="scientific">Castilleja foliolosa</name>
    <dbReference type="NCBI Taxonomy" id="1961234"/>
    <lineage>
        <taxon>Eukaryota</taxon>
        <taxon>Viridiplantae</taxon>
        <taxon>Streptophyta</taxon>
        <taxon>Embryophyta</taxon>
        <taxon>Tracheophyta</taxon>
        <taxon>Spermatophyta</taxon>
        <taxon>Magnoliopsida</taxon>
        <taxon>eudicotyledons</taxon>
        <taxon>Gunneridae</taxon>
        <taxon>Pentapetalae</taxon>
        <taxon>asterids</taxon>
        <taxon>lamiids</taxon>
        <taxon>Lamiales</taxon>
        <taxon>Orobanchaceae</taxon>
        <taxon>Pedicularideae</taxon>
        <taxon>Castillejinae</taxon>
        <taxon>Castilleja</taxon>
    </lineage>
</organism>
<dbReference type="Pfam" id="PF10607">
    <property type="entry name" value="CTLH"/>
    <property type="match status" value="1"/>
</dbReference>
<dbReference type="InterPro" id="IPR037683">
    <property type="entry name" value="Rmd5_dRing"/>
</dbReference>
<evidence type="ECO:0000313" key="11">
    <source>
        <dbReference type="EMBL" id="KAL3621029.1"/>
    </source>
</evidence>
<keyword evidence="3" id="KW-0479">Metal-binding</keyword>
<dbReference type="InterPro" id="IPR006595">
    <property type="entry name" value="CTLH_C"/>
</dbReference>
<name>A0ABD3BUQ7_9LAMI</name>
<dbReference type="InterPro" id="IPR045098">
    <property type="entry name" value="Fyv10_fam"/>
</dbReference>
<dbReference type="AlphaFoldDB" id="A0ABD3BUQ7"/>
<dbReference type="Gene3D" id="3.30.40.10">
    <property type="entry name" value="Zinc/RING finger domain, C3HC4 (zinc finger)"/>
    <property type="match status" value="1"/>
</dbReference>
<comment type="subcellular location">
    <subcellularLocation>
        <location evidence="1">Cytoplasm</location>
    </subcellularLocation>
</comment>
<dbReference type="PANTHER" id="PTHR12170:SF3">
    <property type="entry name" value="GH10162P"/>
    <property type="match status" value="1"/>
</dbReference>
<dbReference type="InterPro" id="IPR013144">
    <property type="entry name" value="CRA_dom"/>
</dbReference>
<dbReference type="PROSITE" id="PS50897">
    <property type="entry name" value="CTLH"/>
    <property type="match status" value="1"/>
</dbReference>
<dbReference type="EMBL" id="JAVIJP010000066">
    <property type="protein sequence ID" value="KAL3621029.1"/>
    <property type="molecule type" value="Genomic_DNA"/>
</dbReference>
<dbReference type="Pfam" id="PF13445">
    <property type="entry name" value="zf-RING_UBOX"/>
    <property type="match status" value="1"/>
</dbReference>
<evidence type="ECO:0000313" key="12">
    <source>
        <dbReference type="Proteomes" id="UP001632038"/>
    </source>
</evidence>
<evidence type="ECO:0000256" key="2">
    <source>
        <dbReference type="ARBA" id="ARBA00022490"/>
    </source>
</evidence>
<dbReference type="Proteomes" id="UP001632038">
    <property type="component" value="Unassembled WGS sequence"/>
</dbReference>